<organism evidence="2 3">
    <name type="scientific">Rhinolophus ferrumequinum</name>
    <name type="common">Greater horseshoe bat</name>
    <dbReference type="NCBI Taxonomy" id="59479"/>
    <lineage>
        <taxon>Eukaryota</taxon>
        <taxon>Metazoa</taxon>
        <taxon>Chordata</taxon>
        <taxon>Craniata</taxon>
        <taxon>Vertebrata</taxon>
        <taxon>Euteleostomi</taxon>
        <taxon>Mammalia</taxon>
        <taxon>Eutheria</taxon>
        <taxon>Laurasiatheria</taxon>
        <taxon>Chiroptera</taxon>
        <taxon>Yinpterochiroptera</taxon>
        <taxon>Rhinolophoidea</taxon>
        <taxon>Rhinolophidae</taxon>
        <taxon>Rhinolophinae</taxon>
        <taxon>Rhinolophus</taxon>
    </lineage>
</organism>
<gene>
    <name evidence="2" type="ORF">mRhiFer1_009480</name>
</gene>
<evidence type="ECO:0000313" key="3">
    <source>
        <dbReference type="Proteomes" id="UP000585614"/>
    </source>
</evidence>
<comment type="caution">
    <text evidence="2">The sequence shown here is derived from an EMBL/GenBank/DDBJ whole genome shotgun (WGS) entry which is preliminary data.</text>
</comment>
<name>A0A7J7RF97_RHIFE</name>
<sequence>MTLYVVGSFRLGKQCESVGDHLLTVPPPTLRLNRGRASSVAPGCWLHTRGLPVLHFCIQQALNGYWCGLSRSWARPPRNRSRCHFPGEHLSPQPSQVKQQGEQREETGEPFPKDWGRTLSLQRVLWRR</sequence>
<evidence type="ECO:0000313" key="2">
    <source>
        <dbReference type="EMBL" id="KAF6274645.1"/>
    </source>
</evidence>
<protein>
    <submittedName>
        <fullName evidence="2">Uncharacterized protein</fullName>
    </submittedName>
</protein>
<feature type="compositionally biased region" description="Basic and acidic residues" evidence="1">
    <location>
        <begin position="101"/>
        <end position="115"/>
    </location>
</feature>
<dbReference type="AlphaFoldDB" id="A0A7J7RF97"/>
<dbReference type="EMBL" id="JACAGC010000027">
    <property type="protein sequence ID" value="KAF6274645.1"/>
    <property type="molecule type" value="Genomic_DNA"/>
</dbReference>
<accession>A0A7J7RF97</accession>
<proteinExistence type="predicted"/>
<evidence type="ECO:0000256" key="1">
    <source>
        <dbReference type="SAM" id="MobiDB-lite"/>
    </source>
</evidence>
<reference evidence="2 3" key="1">
    <citation type="journal article" date="2020" name="Nature">
        <title>Six reference-quality genomes reveal evolution of bat adaptations.</title>
        <authorList>
            <person name="Jebb D."/>
            <person name="Huang Z."/>
            <person name="Pippel M."/>
            <person name="Hughes G.M."/>
            <person name="Lavrichenko K."/>
            <person name="Devanna P."/>
            <person name="Winkler S."/>
            <person name="Jermiin L.S."/>
            <person name="Skirmuntt E.C."/>
            <person name="Katzourakis A."/>
            <person name="Burkitt-Gray L."/>
            <person name="Ray D.A."/>
            <person name="Sullivan K.A.M."/>
            <person name="Roscito J.G."/>
            <person name="Kirilenko B.M."/>
            <person name="Davalos L.M."/>
            <person name="Corthals A.P."/>
            <person name="Power M.L."/>
            <person name="Jones G."/>
            <person name="Ransome R.D."/>
            <person name="Dechmann D.K.N."/>
            <person name="Locatelli A.G."/>
            <person name="Puechmaille S.J."/>
            <person name="Fedrigo O."/>
            <person name="Jarvis E.D."/>
            <person name="Hiller M."/>
            <person name="Vernes S.C."/>
            <person name="Myers E.W."/>
            <person name="Teeling E.C."/>
        </authorList>
    </citation>
    <scope>NUCLEOTIDE SEQUENCE [LARGE SCALE GENOMIC DNA]</scope>
    <source>
        <strain evidence="2">MRhiFer1</strain>
        <tissue evidence="2">Lung</tissue>
    </source>
</reference>
<feature type="region of interest" description="Disordered" evidence="1">
    <location>
        <begin position="83"/>
        <end position="115"/>
    </location>
</feature>
<dbReference type="Proteomes" id="UP000585614">
    <property type="component" value="Unassembled WGS sequence"/>
</dbReference>